<sequence length="263" mass="28597">MSDLNFSCTQCGKCCHNLRLPLTCQEAVAWLQRGGNVELLCEAVPWVVEPAASDALAMHKRQRSFPAWSGELPIRVIVVLAATFKGACPHLGSDMRCGIYDSRPHVCRIYPAEVNPFLSLSPSHKQCPPEAWTSPTPFVRDNQVVDAQTQLHISLLRHGDQLDIAVKAWACEALDIQSASLSNEGYMAHCPSSEALLSVLQQTPSIADGRSSRSQWSMVTNQAATFDALCLAGAKSMYASASADGPSRYLGFRPDAPLQEQLA</sequence>
<name>A0A370XCL0_9GAMM</name>
<dbReference type="EMBL" id="QRBF01000001">
    <property type="protein sequence ID" value="RDS86136.1"/>
    <property type="molecule type" value="Genomic_DNA"/>
</dbReference>
<dbReference type="PANTHER" id="PTHR35866:SF1">
    <property type="entry name" value="YKGJ FAMILY CYSTEINE CLUSTER PROTEIN"/>
    <property type="match status" value="1"/>
</dbReference>
<evidence type="ECO:0000313" key="1">
    <source>
        <dbReference type="EMBL" id="RDS86136.1"/>
    </source>
</evidence>
<dbReference type="Pfam" id="PF03692">
    <property type="entry name" value="CxxCxxCC"/>
    <property type="match status" value="1"/>
</dbReference>
<dbReference type="InterPro" id="IPR005358">
    <property type="entry name" value="Puta_zinc/iron-chelating_dom"/>
</dbReference>
<protein>
    <submittedName>
        <fullName evidence="1">YkgJ family cysteine cluster protein</fullName>
    </submittedName>
</protein>
<evidence type="ECO:0000313" key="2">
    <source>
        <dbReference type="Proteomes" id="UP000255334"/>
    </source>
</evidence>
<proteinExistence type="predicted"/>
<dbReference type="PANTHER" id="PTHR35866">
    <property type="entry name" value="PUTATIVE-RELATED"/>
    <property type="match status" value="1"/>
</dbReference>
<dbReference type="OrthoDB" id="7500397at2"/>
<dbReference type="RefSeq" id="WP_115476387.1">
    <property type="nucleotide sequence ID" value="NZ_QRBF01000001.1"/>
</dbReference>
<reference evidence="1 2" key="1">
    <citation type="submission" date="2018-07" db="EMBL/GenBank/DDBJ databases">
        <title>Dyella monticola sp. nov. and Dyella psychrodurans sp. nov. isolated from monsoon evergreen broad-leaved forest soil of Dinghu Mountain, China.</title>
        <authorList>
            <person name="Gao Z."/>
            <person name="Qiu L."/>
        </authorList>
    </citation>
    <scope>NUCLEOTIDE SEQUENCE [LARGE SCALE GENOMIC DNA]</scope>
    <source>
        <strain evidence="1 2">4MSK11</strain>
    </source>
</reference>
<accession>A0A370XCL0</accession>
<gene>
    <name evidence="1" type="ORF">DWU99_02380</name>
</gene>
<dbReference type="AlphaFoldDB" id="A0A370XCL0"/>
<dbReference type="Proteomes" id="UP000255334">
    <property type="component" value="Unassembled WGS sequence"/>
</dbReference>
<keyword evidence="2" id="KW-1185">Reference proteome</keyword>
<comment type="caution">
    <text evidence="1">The sequence shown here is derived from an EMBL/GenBank/DDBJ whole genome shotgun (WGS) entry which is preliminary data.</text>
</comment>
<organism evidence="1 2">
    <name type="scientific">Dyella psychrodurans</name>
    <dbReference type="NCBI Taxonomy" id="1927960"/>
    <lineage>
        <taxon>Bacteria</taxon>
        <taxon>Pseudomonadati</taxon>
        <taxon>Pseudomonadota</taxon>
        <taxon>Gammaproteobacteria</taxon>
        <taxon>Lysobacterales</taxon>
        <taxon>Rhodanobacteraceae</taxon>
        <taxon>Dyella</taxon>
    </lineage>
</organism>